<reference evidence="1" key="1">
    <citation type="submission" date="2023-04" db="EMBL/GenBank/DDBJ databases">
        <title>A chromosome-level genome assembly of the parasitoid wasp Eretmocerus hayati.</title>
        <authorList>
            <person name="Zhong Y."/>
            <person name="Liu S."/>
            <person name="Liu Y."/>
        </authorList>
    </citation>
    <scope>NUCLEOTIDE SEQUENCE</scope>
    <source>
        <strain evidence="1">ZJU_SS_LIU_2023</strain>
    </source>
</reference>
<organism evidence="1 2">
    <name type="scientific">Eretmocerus hayati</name>
    <dbReference type="NCBI Taxonomy" id="131215"/>
    <lineage>
        <taxon>Eukaryota</taxon>
        <taxon>Metazoa</taxon>
        <taxon>Ecdysozoa</taxon>
        <taxon>Arthropoda</taxon>
        <taxon>Hexapoda</taxon>
        <taxon>Insecta</taxon>
        <taxon>Pterygota</taxon>
        <taxon>Neoptera</taxon>
        <taxon>Endopterygota</taxon>
        <taxon>Hymenoptera</taxon>
        <taxon>Apocrita</taxon>
        <taxon>Proctotrupomorpha</taxon>
        <taxon>Chalcidoidea</taxon>
        <taxon>Aphelinidae</taxon>
        <taxon>Aphelininae</taxon>
        <taxon>Eretmocerus</taxon>
    </lineage>
</organism>
<evidence type="ECO:0000313" key="2">
    <source>
        <dbReference type="Proteomes" id="UP001239111"/>
    </source>
</evidence>
<dbReference type="EMBL" id="CM056744">
    <property type="protein sequence ID" value="KAJ8666780.1"/>
    <property type="molecule type" value="Genomic_DNA"/>
</dbReference>
<keyword evidence="2" id="KW-1185">Reference proteome</keyword>
<protein>
    <submittedName>
        <fullName evidence="1">Uncharacterized protein</fullName>
    </submittedName>
</protein>
<comment type="caution">
    <text evidence="1">The sequence shown here is derived from an EMBL/GenBank/DDBJ whole genome shotgun (WGS) entry which is preliminary data.</text>
</comment>
<accession>A0ACC2NAX4</accession>
<dbReference type="Proteomes" id="UP001239111">
    <property type="component" value="Chromosome 4"/>
</dbReference>
<evidence type="ECO:0000313" key="1">
    <source>
        <dbReference type="EMBL" id="KAJ8666780.1"/>
    </source>
</evidence>
<gene>
    <name evidence="1" type="ORF">QAD02_008442</name>
</gene>
<sequence>MIQSGDSIPELIEDRLNHIAEVGEKRRLSPQDDILEKFKRAKYQPIVKLTRLPLSGRNKLPLTENNEPIQAIVEPREPSQNLNEQENQVIGNRTWLEIRQEYIVMDEISHTLNNDGGIAESNDVTPTPPKTPDVSKNDSEAVNQTGEFSKNDPENNLSVRFQNYEGHEQCAQPDLILERYTNIPAEGNCLFDSLMVLRNWNVSPIQLRRYLLNSKYLPDCADPLSAIRILSSDDQYGDVDTIFIFSRQFYENVCIHPHCDDRIRYDHVKVSNSPVYLHLHSRGLHFTPIFRRGQRPEGIENISDEVTPENYEDVEMLSMEIASNPDANFQGDELLMEIQEIDNNRKNYPHNHAEPNAVILVAAKFIPKGAQRGIARVDDHGH</sequence>
<proteinExistence type="predicted"/>
<name>A0ACC2NAX4_9HYME</name>